<dbReference type="Proteomes" id="UP000521943">
    <property type="component" value="Unassembled WGS sequence"/>
</dbReference>
<organism evidence="3 4">
    <name type="scientific">Ephemerocybe angulata</name>
    <dbReference type="NCBI Taxonomy" id="980116"/>
    <lineage>
        <taxon>Eukaryota</taxon>
        <taxon>Fungi</taxon>
        <taxon>Dikarya</taxon>
        <taxon>Basidiomycota</taxon>
        <taxon>Agaricomycotina</taxon>
        <taxon>Agaricomycetes</taxon>
        <taxon>Agaricomycetidae</taxon>
        <taxon>Agaricales</taxon>
        <taxon>Agaricineae</taxon>
        <taxon>Psathyrellaceae</taxon>
        <taxon>Ephemerocybe</taxon>
    </lineage>
</organism>
<proteinExistence type="predicted"/>
<comment type="caution">
    <text evidence="3">The sequence shown here is derived from an EMBL/GenBank/DDBJ whole genome shotgun (WGS) entry which is preliminary data.</text>
</comment>
<feature type="region of interest" description="Disordered" evidence="1">
    <location>
        <begin position="132"/>
        <end position="162"/>
    </location>
</feature>
<evidence type="ECO:0000313" key="4">
    <source>
        <dbReference type="Proteomes" id="UP000521943"/>
    </source>
</evidence>
<keyword evidence="4" id="KW-1185">Reference proteome</keyword>
<protein>
    <recommendedName>
        <fullName evidence="2">Integrase core domain-containing protein</fullName>
    </recommendedName>
</protein>
<dbReference type="InterPro" id="IPR058913">
    <property type="entry name" value="Integrase_dom_put"/>
</dbReference>
<evidence type="ECO:0000313" key="3">
    <source>
        <dbReference type="EMBL" id="KAF6760576.1"/>
    </source>
</evidence>
<sequence>MERVRGADRGSYIWGKSVHNIRIERLWVDVTSGFGRKWKIFFEVLEQEDNLDRNNDAHIWLLHFLYLHHINRDAAAWLDTWNHHVLSRRGTTHVTPSRLFIQGTIERGHRGLVVDDVLDDVDGYGIDWDDHDNPRYRNHHQQHNQPEEEEGRNGAPNMTPTRLSHVEVGDPRCPFTEDGVQFLDNALSALPENDLTDMGSLRLLWTKTQEIINNMH</sequence>
<evidence type="ECO:0000259" key="2">
    <source>
        <dbReference type="Pfam" id="PF24764"/>
    </source>
</evidence>
<reference evidence="3 4" key="1">
    <citation type="submission" date="2020-07" db="EMBL/GenBank/DDBJ databases">
        <title>Comparative genomics of pyrophilous fungi reveals a link between fire events and developmental genes.</title>
        <authorList>
            <consortium name="DOE Joint Genome Institute"/>
            <person name="Steindorff A.S."/>
            <person name="Carver A."/>
            <person name="Calhoun S."/>
            <person name="Stillman K."/>
            <person name="Liu H."/>
            <person name="Lipzen A."/>
            <person name="Pangilinan J."/>
            <person name="Labutti K."/>
            <person name="Bruns T.D."/>
            <person name="Grigoriev I.V."/>
        </authorList>
    </citation>
    <scope>NUCLEOTIDE SEQUENCE [LARGE SCALE GENOMIC DNA]</scope>
    <source>
        <strain evidence="3 4">CBS 144469</strain>
    </source>
</reference>
<dbReference type="PANTHER" id="PTHR46791:SF5">
    <property type="entry name" value="CLR5 DOMAIN-CONTAINING PROTEIN-RELATED"/>
    <property type="match status" value="1"/>
</dbReference>
<accession>A0A8H6IB28</accession>
<dbReference type="PANTHER" id="PTHR46791">
    <property type="entry name" value="EXPRESSED PROTEIN"/>
    <property type="match status" value="1"/>
</dbReference>
<evidence type="ECO:0000256" key="1">
    <source>
        <dbReference type="SAM" id="MobiDB-lite"/>
    </source>
</evidence>
<gene>
    <name evidence="3" type="ORF">DFP72DRAFT_805112</name>
</gene>
<dbReference type="AlphaFoldDB" id="A0A8H6IB28"/>
<feature type="domain" description="Integrase core" evidence="2">
    <location>
        <begin position="1"/>
        <end position="107"/>
    </location>
</feature>
<name>A0A8H6IB28_9AGAR</name>
<dbReference type="EMBL" id="JACGCI010000012">
    <property type="protein sequence ID" value="KAF6760576.1"/>
    <property type="molecule type" value="Genomic_DNA"/>
</dbReference>
<dbReference type="OrthoDB" id="3353107at2759"/>
<dbReference type="Pfam" id="PF24764">
    <property type="entry name" value="rva_4"/>
    <property type="match status" value="1"/>
</dbReference>